<evidence type="ECO:0000313" key="7">
    <source>
        <dbReference type="Proteomes" id="UP000229901"/>
    </source>
</evidence>
<dbReference type="GO" id="GO:0032784">
    <property type="term" value="P:regulation of DNA-templated transcription elongation"/>
    <property type="evidence" value="ECO:0007669"/>
    <property type="project" value="InterPro"/>
</dbReference>
<accession>A0A2H0V474</accession>
<name>A0A2H0V474_9BACT</name>
<dbReference type="InterPro" id="IPR023459">
    <property type="entry name" value="Tscrpt_elong_fac_GreA/B_fam"/>
</dbReference>
<evidence type="ECO:0000313" key="6">
    <source>
        <dbReference type="EMBL" id="PIR93897.1"/>
    </source>
</evidence>
<dbReference type="Proteomes" id="UP000229901">
    <property type="component" value="Unassembled WGS sequence"/>
</dbReference>
<dbReference type="InterPro" id="IPR036805">
    <property type="entry name" value="Tscrpt_elong_fac_GreA/B_N_sf"/>
</dbReference>
<gene>
    <name evidence="6" type="ORF">COT97_04195</name>
</gene>
<dbReference type="GO" id="GO:0070063">
    <property type="term" value="F:RNA polymerase binding"/>
    <property type="evidence" value="ECO:0007669"/>
    <property type="project" value="InterPro"/>
</dbReference>
<dbReference type="PANTHER" id="PTHR30437">
    <property type="entry name" value="TRANSCRIPTION ELONGATION FACTOR GREA"/>
    <property type="match status" value="1"/>
</dbReference>
<evidence type="ECO:0000256" key="2">
    <source>
        <dbReference type="ARBA" id="ARBA00023015"/>
    </source>
</evidence>
<dbReference type="SUPFAM" id="SSF54534">
    <property type="entry name" value="FKBP-like"/>
    <property type="match status" value="1"/>
</dbReference>
<dbReference type="InterPro" id="IPR036953">
    <property type="entry name" value="GreA/GreB_C_sf"/>
</dbReference>
<dbReference type="PROSITE" id="PS00829">
    <property type="entry name" value="GREAB_1"/>
    <property type="match status" value="1"/>
</dbReference>
<dbReference type="PANTHER" id="PTHR30437:SF4">
    <property type="entry name" value="TRANSCRIPTION ELONGATION FACTOR GREA"/>
    <property type="match status" value="1"/>
</dbReference>
<evidence type="ECO:0000256" key="3">
    <source>
        <dbReference type="ARBA" id="ARBA00023163"/>
    </source>
</evidence>
<dbReference type="InterPro" id="IPR018151">
    <property type="entry name" value="TF_GreA/GreB_CS"/>
</dbReference>
<proteinExistence type="inferred from homology"/>
<comment type="caution">
    <text evidence="6">The sequence shown here is derived from an EMBL/GenBank/DDBJ whole genome shotgun (WGS) entry which is preliminary data.</text>
</comment>
<keyword evidence="3" id="KW-0804">Transcription</keyword>
<dbReference type="AlphaFoldDB" id="A0A2H0V474"/>
<dbReference type="EMBL" id="PFAP01000031">
    <property type="protein sequence ID" value="PIR93897.1"/>
    <property type="molecule type" value="Genomic_DNA"/>
</dbReference>
<dbReference type="InterPro" id="IPR001437">
    <property type="entry name" value="Tscrpt_elong_fac_GreA/B_C"/>
</dbReference>
<evidence type="ECO:0000259" key="4">
    <source>
        <dbReference type="Pfam" id="PF01272"/>
    </source>
</evidence>
<organism evidence="6 7">
    <name type="scientific">Candidatus Falkowbacteria bacterium CG10_big_fil_rev_8_21_14_0_10_39_11</name>
    <dbReference type="NCBI Taxonomy" id="1974565"/>
    <lineage>
        <taxon>Bacteria</taxon>
        <taxon>Candidatus Falkowiibacteriota</taxon>
    </lineage>
</organism>
<sequence length="168" mass="19012">MQIPKRKSEQNVRHTQPDRFMTPEKYAELVAKLDRMENYSQPKLANEVKRLAEFGDFSENAAYQIAKGKLRGLNNRILKTRVLIDHAEIIQPNKNTDQVEMGHEVTIEINGKEKTYRLLGFHETNPSAGIISTTSPLGASMIGKEVGDEVTVDMGIGKQIEYTIKKIQ</sequence>
<evidence type="ECO:0008006" key="8">
    <source>
        <dbReference type="Google" id="ProtNLM"/>
    </source>
</evidence>
<feature type="domain" description="Transcription elongation factor GreA/GreB C-terminal" evidence="4">
    <location>
        <begin position="95"/>
        <end position="167"/>
    </location>
</feature>
<comment type="similarity">
    <text evidence="1">Belongs to the GreA/GreB family.</text>
</comment>
<dbReference type="InterPro" id="IPR022691">
    <property type="entry name" value="Tscrpt_elong_fac_GreA/B_N"/>
</dbReference>
<dbReference type="GO" id="GO:0003677">
    <property type="term" value="F:DNA binding"/>
    <property type="evidence" value="ECO:0007669"/>
    <property type="project" value="InterPro"/>
</dbReference>
<protein>
    <recommendedName>
        <fullName evidence="8">Transcription elongation factor GreA</fullName>
    </recommendedName>
</protein>
<dbReference type="PROSITE" id="PS00830">
    <property type="entry name" value="GREAB_2"/>
    <property type="match status" value="1"/>
</dbReference>
<dbReference type="Gene3D" id="1.10.287.180">
    <property type="entry name" value="Transcription elongation factor, GreA/GreB, N-terminal domain"/>
    <property type="match status" value="1"/>
</dbReference>
<dbReference type="Pfam" id="PF03449">
    <property type="entry name" value="GreA_GreB_N"/>
    <property type="match status" value="1"/>
</dbReference>
<dbReference type="Pfam" id="PF01272">
    <property type="entry name" value="GreA_GreB"/>
    <property type="match status" value="1"/>
</dbReference>
<feature type="domain" description="Transcription elongation factor GreA/GreB N-terminal" evidence="5">
    <location>
        <begin position="20"/>
        <end position="89"/>
    </location>
</feature>
<reference evidence="7" key="1">
    <citation type="submission" date="2017-09" db="EMBL/GenBank/DDBJ databases">
        <title>Depth-based differentiation of microbial function through sediment-hosted aquifers and enrichment of novel symbionts in the deep terrestrial subsurface.</title>
        <authorList>
            <person name="Probst A.J."/>
            <person name="Ladd B."/>
            <person name="Jarett J.K."/>
            <person name="Geller-Mcgrath D.E."/>
            <person name="Sieber C.M.K."/>
            <person name="Emerson J.B."/>
            <person name="Anantharaman K."/>
            <person name="Thomas B.C."/>
            <person name="Malmstrom R."/>
            <person name="Stieglmeier M."/>
            <person name="Klingl A."/>
            <person name="Woyke T."/>
            <person name="Ryan C.M."/>
            <person name="Banfield J.F."/>
        </authorList>
    </citation>
    <scope>NUCLEOTIDE SEQUENCE [LARGE SCALE GENOMIC DNA]</scope>
</reference>
<dbReference type="PIRSF" id="PIRSF006092">
    <property type="entry name" value="GreA_GreB"/>
    <property type="match status" value="1"/>
</dbReference>
<evidence type="ECO:0000256" key="1">
    <source>
        <dbReference type="ARBA" id="ARBA00008213"/>
    </source>
</evidence>
<keyword evidence="2" id="KW-0805">Transcription regulation</keyword>
<dbReference type="GO" id="GO:0006354">
    <property type="term" value="P:DNA-templated transcription elongation"/>
    <property type="evidence" value="ECO:0007669"/>
    <property type="project" value="TreeGrafter"/>
</dbReference>
<evidence type="ECO:0000259" key="5">
    <source>
        <dbReference type="Pfam" id="PF03449"/>
    </source>
</evidence>
<dbReference type="SUPFAM" id="SSF46557">
    <property type="entry name" value="GreA transcript cleavage protein, N-terminal domain"/>
    <property type="match status" value="1"/>
</dbReference>
<dbReference type="Gene3D" id="3.10.50.30">
    <property type="entry name" value="Transcription elongation factor, GreA/GreB, C-terminal domain"/>
    <property type="match status" value="1"/>
</dbReference>